<dbReference type="GO" id="GO:0005634">
    <property type="term" value="C:nucleus"/>
    <property type="evidence" value="ECO:0007669"/>
    <property type="project" value="UniProtKB-SubCell"/>
</dbReference>
<comment type="subcellular location">
    <subcellularLocation>
        <location evidence="1">Nucleus</location>
    </subcellularLocation>
</comment>
<dbReference type="InterPro" id="IPR036236">
    <property type="entry name" value="Znf_C2H2_sf"/>
</dbReference>
<evidence type="ECO:0000256" key="7">
    <source>
        <dbReference type="ARBA" id="ARBA00023015"/>
    </source>
</evidence>
<feature type="domain" description="C2H2-type" evidence="13">
    <location>
        <begin position="200"/>
        <end position="227"/>
    </location>
</feature>
<keyword evidence="9" id="KW-0804">Transcription</keyword>
<evidence type="ECO:0000256" key="12">
    <source>
        <dbReference type="SAM" id="MobiDB-lite"/>
    </source>
</evidence>
<feature type="region of interest" description="Disordered" evidence="12">
    <location>
        <begin position="223"/>
        <end position="247"/>
    </location>
</feature>
<feature type="region of interest" description="Disordered" evidence="12">
    <location>
        <begin position="170"/>
        <end position="190"/>
    </location>
</feature>
<dbReference type="FunFam" id="3.30.160.60:FF:000096">
    <property type="entry name" value="Zinc finger and BTB domain-containing protein 18 isoform 1"/>
    <property type="match status" value="1"/>
</dbReference>
<dbReference type="Gene3D" id="3.30.160.60">
    <property type="entry name" value="Classic Zinc Finger"/>
    <property type="match status" value="3"/>
</dbReference>
<feature type="region of interest" description="Disordered" evidence="12">
    <location>
        <begin position="623"/>
        <end position="706"/>
    </location>
</feature>
<keyword evidence="5 11" id="KW-0863">Zinc-finger</keyword>
<feature type="compositionally biased region" description="Basic and acidic residues" evidence="12">
    <location>
        <begin position="330"/>
        <end position="343"/>
    </location>
</feature>
<gene>
    <name evidence="14" type="primary">ZNF217</name>
</gene>
<evidence type="ECO:0000256" key="11">
    <source>
        <dbReference type="PROSITE-ProRule" id="PRU00042"/>
    </source>
</evidence>
<dbReference type="GO" id="GO:0000981">
    <property type="term" value="F:DNA-binding transcription factor activity, RNA polymerase II-specific"/>
    <property type="evidence" value="ECO:0007669"/>
    <property type="project" value="TreeGrafter"/>
</dbReference>
<dbReference type="PANTHER" id="PTHR45925">
    <property type="entry name" value="ZINC FINGER PROTEIN"/>
    <property type="match status" value="1"/>
</dbReference>
<feature type="compositionally biased region" description="Pro residues" evidence="12">
    <location>
        <begin position="661"/>
        <end position="672"/>
    </location>
</feature>
<feature type="compositionally biased region" description="Basic and acidic residues" evidence="12">
    <location>
        <begin position="223"/>
        <end position="236"/>
    </location>
</feature>
<proteinExistence type="inferred from homology"/>
<feature type="domain" description="C2H2-type" evidence="13">
    <location>
        <begin position="363"/>
        <end position="390"/>
    </location>
</feature>
<keyword evidence="7" id="KW-0805">Transcription regulation</keyword>
<dbReference type="Pfam" id="PF00096">
    <property type="entry name" value="zf-C2H2"/>
    <property type="match status" value="3"/>
</dbReference>
<dbReference type="AlphaFoldDB" id="A0AAY4BVZ4"/>
<accession>A0AAY4BVZ4</accession>
<evidence type="ECO:0000256" key="8">
    <source>
        <dbReference type="ARBA" id="ARBA00023125"/>
    </source>
</evidence>
<keyword evidence="15" id="KW-1185">Reference proteome</keyword>
<evidence type="ECO:0000256" key="10">
    <source>
        <dbReference type="ARBA" id="ARBA00023242"/>
    </source>
</evidence>
<evidence type="ECO:0000256" key="6">
    <source>
        <dbReference type="ARBA" id="ARBA00022833"/>
    </source>
</evidence>
<feature type="region of interest" description="Disordered" evidence="12">
    <location>
        <begin position="729"/>
        <end position="752"/>
    </location>
</feature>
<feature type="region of interest" description="Disordered" evidence="12">
    <location>
        <begin position="385"/>
        <end position="432"/>
    </location>
</feature>
<keyword evidence="6" id="KW-0862">Zinc</keyword>
<protein>
    <recommendedName>
        <fullName evidence="13">C2H2-type domain-containing protein</fullName>
    </recommendedName>
</protein>
<feature type="compositionally biased region" description="Low complexity" evidence="12">
    <location>
        <begin position="507"/>
        <end position="519"/>
    </location>
</feature>
<dbReference type="Ensembl" id="ENSDCDT00010031010.1">
    <property type="protein sequence ID" value="ENSDCDP00010025004.1"/>
    <property type="gene ID" value="ENSDCDG00010015936.1"/>
</dbReference>
<feature type="domain" description="C2H2-type" evidence="13">
    <location>
        <begin position="475"/>
        <end position="502"/>
    </location>
</feature>
<reference evidence="14" key="2">
    <citation type="submission" date="2025-08" db="UniProtKB">
        <authorList>
            <consortium name="Ensembl"/>
        </authorList>
    </citation>
    <scope>IDENTIFICATION</scope>
</reference>
<feature type="domain" description="C2H2-type" evidence="13">
    <location>
        <begin position="143"/>
        <end position="170"/>
    </location>
</feature>
<organism evidence="14 15">
    <name type="scientific">Denticeps clupeoides</name>
    <name type="common">denticle herring</name>
    <dbReference type="NCBI Taxonomy" id="299321"/>
    <lineage>
        <taxon>Eukaryota</taxon>
        <taxon>Metazoa</taxon>
        <taxon>Chordata</taxon>
        <taxon>Craniata</taxon>
        <taxon>Vertebrata</taxon>
        <taxon>Euteleostomi</taxon>
        <taxon>Actinopterygii</taxon>
        <taxon>Neopterygii</taxon>
        <taxon>Teleostei</taxon>
        <taxon>Clupei</taxon>
        <taxon>Clupeiformes</taxon>
        <taxon>Denticipitoidei</taxon>
        <taxon>Denticipitidae</taxon>
        <taxon>Denticeps</taxon>
    </lineage>
</organism>
<evidence type="ECO:0000259" key="13">
    <source>
        <dbReference type="PROSITE" id="PS50157"/>
    </source>
</evidence>
<feature type="compositionally biased region" description="Basic and acidic residues" evidence="12">
    <location>
        <begin position="740"/>
        <end position="752"/>
    </location>
</feature>
<sequence length="869" mass="94013">MKSAVCGEMPTHPLIPFVESPDGLGQDLVSSSGANMPGAGSGSSLGQKAGPAPPVDCMFCEQTFQHQEDLGPHVLSQHPTTLFEPAVLRVEAEFRPAGERARPKPCAPPGPDGTPSCVACGQVVADAAEMEIHVKRHKDCFIYSCSLCGRRFKEPWFLKNHMRTHGGKARVRAQQDTDSPATINEVAQDGPATPVSTAYRICMVCGFFFRDVQALLEHGKVHCRDPEPPEEPEGRPAAHAAETPPSQDSFLRLFRLRPASAEGGAVGRGPGRGIRQLDPFNTYQAWQLATKGKIAAGPNVAKELSLDSTSDNEDFCSDKEELGGIWGVDKSGKDGEPKPKAAEAETPSPEPNQKSLLRKDKPTHCFDCGKTFRTYHQLVLHSRVHKRDRAGDESPTPSVDGKAPNPALDKADDLSEEGSEEGAVAGSNLDPEDAYGKAKLKTLAPSRQCTYCGKTFRSNYYLNIHLRTHTGEKPYKCEYCDYAAAQKTSLRYHLDRRHKDKPYTEIPSIPVSSAPSPFSLKEQDRPPSPAALTSTAPEPASPLVLVKSAAAGACLVRPLPVSLQEEVWEGPLDLSVKVSVSLPASSELPVSSCSSCSFCTLYPEVLLIHQRLVHREKLEPPRRAPRLLKNRRHTGCPPALDGKDVAPLPNPNRKLPRRTRSPPPAPTQPPKPGAGVTAVTPDPHRKPGTVASRDGAAPSRGVAENGGVWSSDAARLRLSNRFAGLVQRGFSEPSNKRPKHEVVDPPPSRRSEDYTRLLLSGRGGVRPLLPAPVTPSVTPSVTVSSLEPDWSVINLLRSYQPSDLASLCHSTSSGAGQASGSAHSAGTTRVQRHVSHFPFRSAFSHQTALNTFTNEVTWPPWGDSWYCVF</sequence>
<dbReference type="InterPro" id="IPR013087">
    <property type="entry name" value="Znf_C2H2_type"/>
</dbReference>
<dbReference type="SMART" id="SM00355">
    <property type="entry name" value="ZnF_C2H2"/>
    <property type="match status" value="8"/>
</dbReference>
<evidence type="ECO:0000256" key="5">
    <source>
        <dbReference type="ARBA" id="ARBA00022771"/>
    </source>
</evidence>
<evidence type="ECO:0000256" key="2">
    <source>
        <dbReference type="ARBA" id="ARBA00006991"/>
    </source>
</evidence>
<dbReference type="GeneTree" id="ENSGT00940000159884"/>
<evidence type="ECO:0000256" key="9">
    <source>
        <dbReference type="ARBA" id="ARBA00023163"/>
    </source>
</evidence>
<comment type="similarity">
    <text evidence="2">Belongs to the krueppel C2H2-type zinc-finger protein family.</text>
</comment>
<dbReference type="Proteomes" id="UP000694580">
    <property type="component" value="Chromosome 10"/>
</dbReference>
<dbReference type="SUPFAM" id="SSF57667">
    <property type="entry name" value="beta-beta-alpha zinc fingers"/>
    <property type="match status" value="3"/>
</dbReference>
<evidence type="ECO:0000256" key="4">
    <source>
        <dbReference type="ARBA" id="ARBA00022737"/>
    </source>
</evidence>
<dbReference type="PROSITE" id="PS50157">
    <property type="entry name" value="ZINC_FINGER_C2H2_2"/>
    <property type="match status" value="5"/>
</dbReference>
<dbReference type="PROSITE" id="PS00028">
    <property type="entry name" value="ZINC_FINGER_C2H2_1"/>
    <property type="match status" value="5"/>
</dbReference>
<dbReference type="FunFam" id="3.30.160.60:FF:000604">
    <property type="entry name" value="Histone H4 transcription factor-like Protein"/>
    <property type="match status" value="1"/>
</dbReference>
<reference evidence="14 15" key="1">
    <citation type="submission" date="2020-06" db="EMBL/GenBank/DDBJ databases">
        <authorList>
            <consortium name="Wellcome Sanger Institute Data Sharing"/>
        </authorList>
    </citation>
    <scope>NUCLEOTIDE SEQUENCE [LARGE SCALE GENOMIC DNA]</scope>
</reference>
<evidence type="ECO:0000256" key="3">
    <source>
        <dbReference type="ARBA" id="ARBA00022723"/>
    </source>
</evidence>
<feature type="region of interest" description="Disordered" evidence="12">
    <location>
        <begin position="305"/>
        <end position="360"/>
    </location>
</feature>
<dbReference type="PANTHER" id="PTHR45925:SF4">
    <property type="entry name" value="ZINC FINGER PROTEIN 217"/>
    <property type="match status" value="1"/>
</dbReference>
<name>A0AAY4BVZ4_9TELE</name>
<keyword evidence="10" id="KW-0539">Nucleus</keyword>
<evidence type="ECO:0000256" key="1">
    <source>
        <dbReference type="ARBA" id="ARBA00004123"/>
    </source>
</evidence>
<feature type="region of interest" description="Disordered" evidence="12">
    <location>
        <begin position="503"/>
        <end position="536"/>
    </location>
</feature>
<keyword evidence="4" id="KW-0677">Repeat</keyword>
<keyword evidence="8" id="KW-0238">DNA-binding</keyword>
<dbReference type="FunFam" id="3.30.160.60:FF:001038">
    <property type="entry name" value="Zinc finger protein 217"/>
    <property type="match status" value="1"/>
</dbReference>
<feature type="domain" description="C2H2-type" evidence="13">
    <location>
        <begin position="447"/>
        <end position="474"/>
    </location>
</feature>
<dbReference type="InterPro" id="IPR051967">
    <property type="entry name" value="Krueppel_C2H2-ZF"/>
</dbReference>
<reference evidence="14" key="3">
    <citation type="submission" date="2025-09" db="UniProtKB">
        <authorList>
            <consortium name="Ensembl"/>
        </authorList>
    </citation>
    <scope>IDENTIFICATION</scope>
</reference>
<dbReference type="GO" id="GO:0008270">
    <property type="term" value="F:zinc ion binding"/>
    <property type="evidence" value="ECO:0007669"/>
    <property type="project" value="UniProtKB-KW"/>
</dbReference>
<feature type="compositionally biased region" description="Basic residues" evidence="12">
    <location>
        <begin position="623"/>
        <end position="634"/>
    </location>
</feature>
<evidence type="ECO:0000313" key="14">
    <source>
        <dbReference type="Ensembl" id="ENSDCDP00010025004.1"/>
    </source>
</evidence>
<feature type="region of interest" description="Disordered" evidence="12">
    <location>
        <begin position="1"/>
        <end position="49"/>
    </location>
</feature>
<keyword evidence="3" id="KW-0479">Metal-binding</keyword>
<dbReference type="GO" id="GO:0000978">
    <property type="term" value="F:RNA polymerase II cis-regulatory region sequence-specific DNA binding"/>
    <property type="evidence" value="ECO:0007669"/>
    <property type="project" value="TreeGrafter"/>
</dbReference>
<evidence type="ECO:0000313" key="15">
    <source>
        <dbReference type="Proteomes" id="UP000694580"/>
    </source>
</evidence>